<dbReference type="EMBL" id="QYUQ01000002">
    <property type="protein sequence ID" value="RJG02407.1"/>
    <property type="molecule type" value="Genomic_DNA"/>
</dbReference>
<feature type="transmembrane region" description="Helical" evidence="1">
    <location>
        <begin position="36"/>
        <end position="61"/>
    </location>
</feature>
<dbReference type="Proteomes" id="UP000266327">
    <property type="component" value="Unassembled WGS sequence"/>
</dbReference>
<keyword evidence="1" id="KW-1133">Transmembrane helix</keyword>
<comment type="caution">
    <text evidence="2">The sequence shown here is derived from an EMBL/GenBank/DDBJ whole genome shotgun (WGS) entry which is preliminary data.</text>
</comment>
<name>A0A3A3G1R4_9BURK</name>
<gene>
    <name evidence="2" type="ORF">D3878_13145</name>
</gene>
<protein>
    <submittedName>
        <fullName evidence="2">DUF2905 domain-containing protein</fullName>
    </submittedName>
</protein>
<dbReference type="Pfam" id="PF11146">
    <property type="entry name" value="DUF2905"/>
    <property type="match status" value="1"/>
</dbReference>
<proteinExistence type="predicted"/>
<dbReference type="AlphaFoldDB" id="A0A3A3G1R4"/>
<dbReference type="InterPro" id="IPR021320">
    <property type="entry name" value="DUF2905"/>
</dbReference>
<evidence type="ECO:0000313" key="3">
    <source>
        <dbReference type="Proteomes" id="UP000266327"/>
    </source>
</evidence>
<evidence type="ECO:0000256" key="1">
    <source>
        <dbReference type="SAM" id="Phobius"/>
    </source>
</evidence>
<sequence>MIRWLLVIFLALLIFSALLPWLEKLGVGRVPGDVRFRLFGQGGCLPFGSALLWYLLVLVVAELV</sequence>
<keyword evidence="1" id="KW-0812">Transmembrane</keyword>
<accession>A0A3A3G1R4</accession>
<evidence type="ECO:0000313" key="2">
    <source>
        <dbReference type="EMBL" id="RJG02407.1"/>
    </source>
</evidence>
<dbReference type="RefSeq" id="WP_119785908.1">
    <property type="nucleotide sequence ID" value="NZ_QYUQ01000002.1"/>
</dbReference>
<keyword evidence="1" id="KW-0472">Membrane</keyword>
<reference evidence="3" key="1">
    <citation type="submission" date="2018-09" db="EMBL/GenBank/DDBJ databases">
        <authorList>
            <person name="Zhu H."/>
        </authorList>
    </citation>
    <scope>NUCLEOTIDE SEQUENCE [LARGE SCALE GENOMIC DNA]</scope>
    <source>
        <strain evidence="3">K1S02-23</strain>
    </source>
</reference>
<keyword evidence="3" id="KW-1185">Reference proteome</keyword>
<organism evidence="2 3">
    <name type="scientific">Noviherbaspirillum sedimenti</name>
    <dbReference type="NCBI Taxonomy" id="2320865"/>
    <lineage>
        <taxon>Bacteria</taxon>
        <taxon>Pseudomonadati</taxon>
        <taxon>Pseudomonadota</taxon>
        <taxon>Betaproteobacteria</taxon>
        <taxon>Burkholderiales</taxon>
        <taxon>Oxalobacteraceae</taxon>
        <taxon>Noviherbaspirillum</taxon>
    </lineage>
</organism>